<feature type="transmembrane region" description="Helical" evidence="1">
    <location>
        <begin position="62"/>
        <end position="82"/>
    </location>
</feature>
<feature type="transmembrane region" description="Helical" evidence="1">
    <location>
        <begin position="106"/>
        <end position="124"/>
    </location>
</feature>
<dbReference type="EMBL" id="AP035884">
    <property type="protein sequence ID" value="BFP52819.1"/>
    <property type="molecule type" value="Genomic_DNA"/>
</dbReference>
<protein>
    <recommendedName>
        <fullName evidence="3">Sodium:proton antiporter</fullName>
    </recommendedName>
</protein>
<keyword evidence="1" id="KW-0472">Membrane</keyword>
<feature type="transmembrane region" description="Helical" evidence="1">
    <location>
        <begin position="37"/>
        <end position="56"/>
    </location>
</feature>
<dbReference type="AlphaFoldDB" id="A0AB33KB38"/>
<dbReference type="KEGG" id="stcm:SCMC78_26260"/>
<accession>A0AB33KB38</accession>
<keyword evidence="1" id="KW-0812">Transmembrane</keyword>
<reference evidence="2" key="1">
    <citation type="submission" date="2024-07" db="EMBL/GenBank/DDBJ databases">
        <title>Complete genome sequences of cellulolytic bacteria, Kitasatospora sp. CMC57 and Streptomyces sp. CMC78, isolated from Japanese agricultural soil.</title>
        <authorList>
            <person name="Hashimoto T."/>
            <person name="Ito M."/>
            <person name="Iwamoto M."/>
            <person name="Fukahori D."/>
            <person name="Shoda T."/>
            <person name="Sakoda M."/>
            <person name="Morohoshi T."/>
            <person name="Mitsuboshi M."/>
            <person name="Nishizawa T."/>
        </authorList>
    </citation>
    <scope>NUCLEOTIDE SEQUENCE</scope>
    <source>
        <strain evidence="2">CMC78</strain>
    </source>
</reference>
<sequence length="125" mass="13161">MQAESLTTAQWWLVALATSAVLLAAVHFTFRNGKATLLSLIAPVLGGITVLGAAGVRDHAEVEALIMFSASMLAVALLVLALKPELPRIRAAALAGETYEMPKWKTGLYGVLAVAFAVTVVFVLL</sequence>
<feature type="transmembrane region" description="Helical" evidence="1">
    <location>
        <begin position="12"/>
        <end position="30"/>
    </location>
</feature>
<name>A0AB33KB38_9ACTN</name>
<evidence type="ECO:0000256" key="1">
    <source>
        <dbReference type="SAM" id="Phobius"/>
    </source>
</evidence>
<keyword evidence="1" id="KW-1133">Transmembrane helix</keyword>
<evidence type="ECO:0008006" key="3">
    <source>
        <dbReference type="Google" id="ProtNLM"/>
    </source>
</evidence>
<proteinExistence type="predicted"/>
<organism evidence="2">
    <name type="scientific">Streptomyces sp. CMC78</name>
    <dbReference type="NCBI Taxonomy" id="3231512"/>
    <lineage>
        <taxon>Bacteria</taxon>
        <taxon>Bacillati</taxon>
        <taxon>Actinomycetota</taxon>
        <taxon>Actinomycetes</taxon>
        <taxon>Kitasatosporales</taxon>
        <taxon>Streptomycetaceae</taxon>
        <taxon>Streptomyces</taxon>
    </lineage>
</organism>
<evidence type="ECO:0000313" key="2">
    <source>
        <dbReference type="EMBL" id="BFP52819.1"/>
    </source>
</evidence>
<dbReference type="RefSeq" id="WP_143665564.1">
    <property type="nucleotide sequence ID" value="NZ_AP035884.1"/>
</dbReference>
<gene>
    <name evidence="2" type="ORF">SCMC78_26260</name>
</gene>